<evidence type="ECO:0000256" key="3">
    <source>
        <dbReference type="ARBA" id="ARBA00022630"/>
    </source>
</evidence>
<keyword evidence="3" id="KW-0285">Flavoprotein</keyword>
<keyword evidence="4" id="KW-0274">FAD</keyword>
<dbReference type="InterPro" id="IPR020946">
    <property type="entry name" value="Flavin_mOase-like"/>
</dbReference>
<keyword evidence="5" id="KW-0560">Oxidoreductase</keyword>
<gene>
    <name evidence="7" type="ORF">Egran_06611</name>
</gene>
<dbReference type="PANTHER" id="PTHR42877">
    <property type="entry name" value="L-ORNITHINE N(5)-MONOOXYGENASE-RELATED"/>
    <property type="match status" value="1"/>
</dbReference>
<sequence>MSSVQHSSTAAINGIEEPIEKNGSAGNGSSQQDVQTRCRDRPIHANRHMRVVCIGAGASGIYLAYKLKHYFTDFTLDVYEKNLGVGGTWFENRYPGCACDVPAHTYTYSFEPKWDWSANYASSSEICEYFSNFVDKYGLRQYISCGHEVVGSHWEEEASEWVVQVEPPGGAVFEKRCDFLINAAGILNAWKWPAMPGLHSFQGNLVHSANWDSSLDLTGKRVGLIGNGSSGVQILPRVQRVAKHVTAFIRSPTWVNPSRNMEYHEYTDEEKLQFREGPGVHLQLRKQIEHVMASYFPLFIQGSLAQETALQAVKGLMKQKINNDILAEQLIPKFAVGCRRFTPGPNYLESLTLPNVAPIYGEISHITPCGCVTEGGQEHALDVLICATGFDTTFKPRFPLIGRHGVNLTEYWKTEPRSYLGLAVHGFPNYFIFLGPNCPIGNGPIIISIEAQGCYMAEFMNRWQKEDIRTFDPKLAAVDDFQEQKDLLMQKTVWSSNCQSWYKDRVSGKITALWPGSTLHYLEALAKPRYDDFDVTYACRNRFAYLGDGLSQAELKPKGDLTYYIREKDQGELLCRTLMSTYNAKDSGSRLRVPLGSILH</sequence>
<dbReference type="Pfam" id="PF00743">
    <property type="entry name" value="FMO-like"/>
    <property type="match status" value="1"/>
</dbReference>
<dbReference type="GO" id="GO:0004499">
    <property type="term" value="F:N,N-dimethylaniline monooxygenase activity"/>
    <property type="evidence" value="ECO:0007669"/>
    <property type="project" value="InterPro"/>
</dbReference>
<evidence type="ECO:0000313" key="7">
    <source>
        <dbReference type="EMBL" id="OXV05620.1"/>
    </source>
</evidence>
<evidence type="ECO:0000313" key="8">
    <source>
        <dbReference type="Proteomes" id="UP000243515"/>
    </source>
</evidence>
<feature type="region of interest" description="Disordered" evidence="6">
    <location>
        <begin position="15"/>
        <end position="37"/>
    </location>
</feature>
<organism evidence="7 8">
    <name type="scientific">Elaphomyces granulatus</name>
    <dbReference type="NCBI Taxonomy" id="519963"/>
    <lineage>
        <taxon>Eukaryota</taxon>
        <taxon>Fungi</taxon>
        <taxon>Dikarya</taxon>
        <taxon>Ascomycota</taxon>
        <taxon>Pezizomycotina</taxon>
        <taxon>Eurotiomycetes</taxon>
        <taxon>Eurotiomycetidae</taxon>
        <taxon>Eurotiales</taxon>
        <taxon>Elaphomycetaceae</taxon>
        <taxon>Elaphomyces</taxon>
    </lineage>
</organism>
<dbReference type="Gene3D" id="3.50.50.60">
    <property type="entry name" value="FAD/NAD(P)-binding domain"/>
    <property type="match status" value="2"/>
</dbReference>
<dbReference type="SUPFAM" id="SSF51905">
    <property type="entry name" value="FAD/NAD(P)-binding domain"/>
    <property type="match status" value="2"/>
</dbReference>
<dbReference type="InterPro" id="IPR051209">
    <property type="entry name" value="FAD-bind_Monooxygenase_sf"/>
</dbReference>
<dbReference type="AlphaFoldDB" id="A0A232LN81"/>
<dbReference type="GO" id="GO:0050660">
    <property type="term" value="F:flavin adenine dinucleotide binding"/>
    <property type="evidence" value="ECO:0007669"/>
    <property type="project" value="InterPro"/>
</dbReference>
<dbReference type="PANTHER" id="PTHR42877:SF8">
    <property type="entry name" value="MONOOXYGENASE"/>
    <property type="match status" value="1"/>
</dbReference>
<accession>A0A232LN81</accession>
<dbReference type="EMBL" id="NPHW01006669">
    <property type="protein sequence ID" value="OXV05620.1"/>
    <property type="molecule type" value="Genomic_DNA"/>
</dbReference>
<dbReference type="GO" id="GO:0050661">
    <property type="term" value="F:NADP binding"/>
    <property type="evidence" value="ECO:0007669"/>
    <property type="project" value="InterPro"/>
</dbReference>
<proteinExistence type="inferred from homology"/>
<evidence type="ECO:0000256" key="5">
    <source>
        <dbReference type="ARBA" id="ARBA00023002"/>
    </source>
</evidence>
<evidence type="ECO:0000256" key="6">
    <source>
        <dbReference type="SAM" id="MobiDB-lite"/>
    </source>
</evidence>
<dbReference type="InterPro" id="IPR036188">
    <property type="entry name" value="FAD/NAD-bd_sf"/>
</dbReference>
<evidence type="ECO:0000256" key="2">
    <source>
        <dbReference type="ARBA" id="ARBA00010139"/>
    </source>
</evidence>
<reference evidence="7 8" key="1">
    <citation type="journal article" date="2015" name="Environ. Microbiol.">
        <title>Metagenome sequence of Elaphomyces granulatus from sporocarp tissue reveals Ascomycota ectomycorrhizal fingerprints of genome expansion and a Proteobacteria-rich microbiome.</title>
        <authorList>
            <person name="Quandt C.A."/>
            <person name="Kohler A."/>
            <person name="Hesse C.N."/>
            <person name="Sharpton T.J."/>
            <person name="Martin F."/>
            <person name="Spatafora J.W."/>
        </authorList>
    </citation>
    <scope>NUCLEOTIDE SEQUENCE [LARGE SCALE GENOMIC DNA]</scope>
    <source>
        <strain evidence="7 8">OSC145934</strain>
    </source>
</reference>
<keyword evidence="8" id="KW-1185">Reference proteome</keyword>
<evidence type="ECO:0008006" key="9">
    <source>
        <dbReference type="Google" id="ProtNLM"/>
    </source>
</evidence>
<evidence type="ECO:0000256" key="1">
    <source>
        <dbReference type="ARBA" id="ARBA00001974"/>
    </source>
</evidence>
<comment type="cofactor">
    <cofactor evidence="1">
        <name>FAD</name>
        <dbReference type="ChEBI" id="CHEBI:57692"/>
    </cofactor>
</comment>
<comment type="caution">
    <text evidence="7">The sequence shown here is derived from an EMBL/GenBank/DDBJ whole genome shotgun (WGS) entry which is preliminary data.</text>
</comment>
<protein>
    <recommendedName>
        <fullName evidence="9">FAD/NAD(P)-binding domain-containing protein</fullName>
    </recommendedName>
</protein>
<evidence type="ECO:0000256" key="4">
    <source>
        <dbReference type="ARBA" id="ARBA00022827"/>
    </source>
</evidence>
<comment type="similarity">
    <text evidence="2">Belongs to the FAD-binding monooxygenase family.</text>
</comment>
<dbReference type="OrthoDB" id="74360at2759"/>
<name>A0A232LN81_9EURO</name>
<dbReference type="Proteomes" id="UP000243515">
    <property type="component" value="Unassembled WGS sequence"/>
</dbReference>